<keyword evidence="2" id="KW-1185">Reference proteome</keyword>
<evidence type="ECO:0000313" key="2">
    <source>
        <dbReference type="Proteomes" id="UP001447188"/>
    </source>
</evidence>
<comment type="caution">
    <text evidence="1">The sequence shown here is derived from an EMBL/GenBank/DDBJ whole genome shotgun (WGS) entry which is preliminary data.</text>
</comment>
<dbReference type="Proteomes" id="UP001447188">
    <property type="component" value="Unassembled WGS sequence"/>
</dbReference>
<accession>A0ABR3G9Q7</accession>
<organism evidence="1 2">
    <name type="scientific">Discina gigas</name>
    <dbReference type="NCBI Taxonomy" id="1032678"/>
    <lineage>
        <taxon>Eukaryota</taxon>
        <taxon>Fungi</taxon>
        <taxon>Dikarya</taxon>
        <taxon>Ascomycota</taxon>
        <taxon>Pezizomycotina</taxon>
        <taxon>Pezizomycetes</taxon>
        <taxon>Pezizales</taxon>
        <taxon>Discinaceae</taxon>
        <taxon>Discina</taxon>
    </lineage>
</organism>
<protein>
    <recommendedName>
        <fullName evidence="3">F-box domain-containing protein</fullName>
    </recommendedName>
</protein>
<evidence type="ECO:0008006" key="3">
    <source>
        <dbReference type="Google" id="ProtNLM"/>
    </source>
</evidence>
<sequence>MHHSKSPLRLDTLPLDILIDVFKSLPSFTYLQPLVLAHRAFSEVWKVNFNEISQAIAHAEFEPWEEAINLMLEQRHSTEDVVTTRTSPMRLSKEDLAQMHTNAQYLGRLEIMHDASKEVWGGPPTADSETELLRFRRASYRVWVFMLTIELPRCESMCDPLSLVELIEMQAAAKFFDVPTHWPGLPDFSVFHQGYAVSSLEGVMRRRILDYVKCDPEVDLDEVYDLKRQYASLNLQDPSVKGEDFPKQLDKLMAIHNKWRAKKSEETKPK</sequence>
<gene>
    <name evidence="1" type="ORF">Q9L58_008442</name>
</gene>
<dbReference type="EMBL" id="JBBBZM010000157">
    <property type="protein sequence ID" value="KAL0632683.1"/>
    <property type="molecule type" value="Genomic_DNA"/>
</dbReference>
<proteinExistence type="predicted"/>
<evidence type="ECO:0000313" key="1">
    <source>
        <dbReference type="EMBL" id="KAL0632683.1"/>
    </source>
</evidence>
<name>A0ABR3G9Q7_9PEZI</name>
<reference evidence="1 2" key="1">
    <citation type="submission" date="2024-02" db="EMBL/GenBank/DDBJ databases">
        <title>Discinaceae phylogenomics.</title>
        <authorList>
            <person name="Dirks A.C."/>
            <person name="James T.Y."/>
        </authorList>
    </citation>
    <scope>NUCLEOTIDE SEQUENCE [LARGE SCALE GENOMIC DNA]</scope>
    <source>
        <strain evidence="1 2">ACD0624</strain>
    </source>
</reference>